<evidence type="ECO:0000259" key="7">
    <source>
        <dbReference type="PROSITE" id="PS50110"/>
    </source>
</evidence>
<dbReference type="Pfam" id="PF00072">
    <property type="entry name" value="Response_reg"/>
    <property type="match status" value="1"/>
</dbReference>
<dbReference type="PANTHER" id="PTHR48111">
    <property type="entry name" value="REGULATOR OF RPOS"/>
    <property type="match status" value="1"/>
</dbReference>
<dbReference type="Gene3D" id="3.40.50.2300">
    <property type="match status" value="1"/>
</dbReference>
<evidence type="ECO:0000256" key="3">
    <source>
        <dbReference type="ARBA" id="ARBA00023015"/>
    </source>
</evidence>
<dbReference type="SUPFAM" id="SSF52172">
    <property type="entry name" value="CheY-like"/>
    <property type="match status" value="1"/>
</dbReference>
<dbReference type="STRING" id="1005945.SAMN05216561_13314"/>
<dbReference type="SMART" id="SM00448">
    <property type="entry name" value="REC"/>
    <property type="match status" value="1"/>
</dbReference>
<feature type="domain" description="Response regulatory" evidence="7">
    <location>
        <begin position="3"/>
        <end position="118"/>
    </location>
</feature>
<evidence type="ECO:0000313" key="8">
    <source>
        <dbReference type="EMBL" id="SFJ46381.1"/>
    </source>
</evidence>
<gene>
    <name evidence="8" type="ORF">SAMN05216561_13314</name>
</gene>
<dbReference type="InterPro" id="IPR001789">
    <property type="entry name" value="Sig_transdc_resp-reg_receiver"/>
</dbReference>
<accession>A0A1I3RM57</accession>
<name>A0A1I3RM57_9ACTN</name>
<dbReference type="GO" id="GO:0000976">
    <property type="term" value="F:transcription cis-regulatory region binding"/>
    <property type="evidence" value="ECO:0007669"/>
    <property type="project" value="TreeGrafter"/>
</dbReference>
<evidence type="ECO:0000256" key="5">
    <source>
        <dbReference type="ARBA" id="ARBA00023163"/>
    </source>
</evidence>
<dbReference type="GO" id="GO:0032993">
    <property type="term" value="C:protein-DNA complex"/>
    <property type="evidence" value="ECO:0007669"/>
    <property type="project" value="TreeGrafter"/>
</dbReference>
<keyword evidence="3" id="KW-0805">Transcription regulation</keyword>
<dbReference type="AlphaFoldDB" id="A0A1I3RM57"/>
<evidence type="ECO:0000256" key="4">
    <source>
        <dbReference type="ARBA" id="ARBA00023125"/>
    </source>
</evidence>
<feature type="modified residue" description="4-aspartylphosphate" evidence="6">
    <location>
        <position position="52"/>
    </location>
</feature>
<dbReference type="GO" id="GO:0006355">
    <property type="term" value="P:regulation of DNA-templated transcription"/>
    <property type="evidence" value="ECO:0007669"/>
    <property type="project" value="TreeGrafter"/>
</dbReference>
<sequence>MARILVADDNDDLRVLLEIALTRDGHVVETVADGAAALSACSTNDHDLAVLDIMMPLMSGLEVTERVRADPAVSMRILLLSALGTSEDRQRGYDVGANDYMTKPFGLVDLVDRVRGLVGDELSTA</sequence>
<keyword evidence="2" id="KW-0902">Two-component regulatory system</keyword>
<dbReference type="RefSeq" id="WP_170259208.1">
    <property type="nucleotide sequence ID" value="NZ_BKAF01000018.1"/>
</dbReference>
<keyword evidence="9" id="KW-1185">Reference proteome</keyword>
<organism evidence="8 9">
    <name type="scientific">Nocardioides psychrotolerans</name>
    <dbReference type="NCBI Taxonomy" id="1005945"/>
    <lineage>
        <taxon>Bacteria</taxon>
        <taxon>Bacillati</taxon>
        <taxon>Actinomycetota</taxon>
        <taxon>Actinomycetes</taxon>
        <taxon>Propionibacteriales</taxon>
        <taxon>Nocardioidaceae</taxon>
        <taxon>Nocardioides</taxon>
    </lineage>
</organism>
<keyword evidence="4" id="KW-0238">DNA-binding</keyword>
<dbReference type="EMBL" id="FOQG01000033">
    <property type="protein sequence ID" value="SFJ46381.1"/>
    <property type="molecule type" value="Genomic_DNA"/>
</dbReference>
<dbReference type="GO" id="GO:0005829">
    <property type="term" value="C:cytosol"/>
    <property type="evidence" value="ECO:0007669"/>
    <property type="project" value="TreeGrafter"/>
</dbReference>
<dbReference type="InterPro" id="IPR011006">
    <property type="entry name" value="CheY-like_superfamily"/>
</dbReference>
<dbReference type="InterPro" id="IPR039420">
    <property type="entry name" value="WalR-like"/>
</dbReference>
<keyword evidence="1 6" id="KW-0597">Phosphoprotein</keyword>
<dbReference type="Proteomes" id="UP000198649">
    <property type="component" value="Unassembled WGS sequence"/>
</dbReference>
<reference evidence="8 9" key="1">
    <citation type="submission" date="2016-10" db="EMBL/GenBank/DDBJ databases">
        <authorList>
            <person name="de Groot N.N."/>
        </authorList>
    </citation>
    <scope>NUCLEOTIDE SEQUENCE [LARGE SCALE GENOMIC DNA]</scope>
    <source>
        <strain evidence="8 9">CGMCC 1.11156</strain>
    </source>
</reference>
<evidence type="ECO:0000256" key="6">
    <source>
        <dbReference type="PROSITE-ProRule" id="PRU00169"/>
    </source>
</evidence>
<proteinExistence type="predicted"/>
<evidence type="ECO:0000313" key="9">
    <source>
        <dbReference type="Proteomes" id="UP000198649"/>
    </source>
</evidence>
<evidence type="ECO:0000256" key="2">
    <source>
        <dbReference type="ARBA" id="ARBA00023012"/>
    </source>
</evidence>
<protein>
    <submittedName>
        <fullName evidence="8">Response regulator receiver domain-containing protein</fullName>
    </submittedName>
</protein>
<keyword evidence="5" id="KW-0804">Transcription</keyword>
<dbReference type="PANTHER" id="PTHR48111:SF1">
    <property type="entry name" value="TWO-COMPONENT RESPONSE REGULATOR ORR33"/>
    <property type="match status" value="1"/>
</dbReference>
<dbReference type="PROSITE" id="PS50110">
    <property type="entry name" value="RESPONSE_REGULATORY"/>
    <property type="match status" value="1"/>
</dbReference>
<dbReference type="CDD" id="cd17574">
    <property type="entry name" value="REC_OmpR"/>
    <property type="match status" value="1"/>
</dbReference>
<evidence type="ECO:0000256" key="1">
    <source>
        <dbReference type="ARBA" id="ARBA00022553"/>
    </source>
</evidence>
<dbReference type="GO" id="GO:0000156">
    <property type="term" value="F:phosphorelay response regulator activity"/>
    <property type="evidence" value="ECO:0007669"/>
    <property type="project" value="TreeGrafter"/>
</dbReference>